<accession>A0A1L9RTB7</accession>
<keyword evidence="4" id="KW-1185">Reference proteome</keyword>
<gene>
    <name evidence="3" type="ORF">ASPWEDRAFT_24133</name>
</gene>
<dbReference type="Proteomes" id="UP000184383">
    <property type="component" value="Unassembled WGS sequence"/>
</dbReference>
<reference evidence="4" key="1">
    <citation type="journal article" date="2017" name="Genome Biol.">
        <title>Comparative genomics reveals high biological diversity and specific adaptations in the industrially and medically important fungal genus Aspergillus.</title>
        <authorList>
            <person name="de Vries R.P."/>
            <person name="Riley R."/>
            <person name="Wiebenga A."/>
            <person name="Aguilar-Osorio G."/>
            <person name="Amillis S."/>
            <person name="Uchima C.A."/>
            <person name="Anderluh G."/>
            <person name="Asadollahi M."/>
            <person name="Askin M."/>
            <person name="Barry K."/>
            <person name="Battaglia E."/>
            <person name="Bayram O."/>
            <person name="Benocci T."/>
            <person name="Braus-Stromeyer S.A."/>
            <person name="Caldana C."/>
            <person name="Canovas D."/>
            <person name="Cerqueira G.C."/>
            <person name="Chen F."/>
            <person name="Chen W."/>
            <person name="Choi C."/>
            <person name="Clum A."/>
            <person name="Dos Santos R.A."/>
            <person name="Damasio A.R."/>
            <person name="Diallinas G."/>
            <person name="Emri T."/>
            <person name="Fekete E."/>
            <person name="Flipphi M."/>
            <person name="Freyberg S."/>
            <person name="Gallo A."/>
            <person name="Gournas C."/>
            <person name="Habgood R."/>
            <person name="Hainaut M."/>
            <person name="Harispe M.L."/>
            <person name="Henrissat B."/>
            <person name="Hilden K.S."/>
            <person name="Hope R."/>
            <person name="Hossain A."/>
            <person name="Karabika E."/>
            <person name="Karaffa L."/>
            <person name="Karanyi Z."/>
            <person name="Krasevec N."/>
            <person name="Kuo A."/>
            <person name="Kusch H."/>
            <person name="LaButti K."/>
            <person name="Lagendijk E.L."/>
            <person name="Lapidus A."/>
            <person name="Levasseur A."/>
            <person name="Lindquist E."/>
            <person name="Lipzen A."/>
            <person name="Logrieco A.F."/>
            <person name="MacCabe A."/>
            <person name="Maekelae M.R."/>
            <person name="Malavazi I."/>
            <person name="Melin P."/>
            <person name="Meyer V."/>
            <person name="Mielnichuk N."/>
            <person name="Miskei M."/>
            <person name="Molnar A.P."/>
            <person name="Mule G."/>
            <person name="Ngan C.Y."/>
            <person name="Orejas M."/>
            <person name="Orosz E."/>
            <person name="Ouedraogo J.P."/>
            <person name="Overkamp K.M."/>
            <person name="Park H.-S."/>
            <person name="Perrone G."/>
            <person name="Piumi F."/>
            <person name="Punt P.J."/>
            <person name="Ram A.F."/>
            <person name="Ramon A."/>
            <person name="Rauscher S."/>
            <person name="Record E."/>
            <person name="Riano-Pachon D.M."/>
            <person name="Robert V."/>
            <person name="Roehrig J."/>
            <person name="Ruller R."/>
            <person name="Salamov A."/>
            <person name="Salih N.S."/>
            <person name="Samson R.A."/>
            <person name="Sandor E."/>
            <person name="Sanguinetti M."/>
            <person name="Schuetze T."/>
            <person name="Sepcic K."/>
            <person name="Shelest E."/>
            <person name="Sherlock G."/>
            <person name="Sophianopoulou V."/>
            <person name="Squina F.M."/>
            <person name="Sun H."/>
            <person name="Susca A."/>
            <person name="Todd R.B."/>
            <person name="Tsang A."/>
            <person name="Unkles S.E."/>
            <person name="van de Wiele N."/>
            <person name="van Rossen-Uffink D."/>
            <person name="Oliveira J.V."/>
            <person name="Vesth T.C."/>
            <person name="Visser J."/>
            <person name="Yu J.-H."/>
            <person name="Zhou M."/>
            <person name="Andersen M.R."/>
            <person name="Archer D.B."/>
            <person name="Baker S.E."/>
            <person name="Benoit I."/>
            <person name="Brakhage A.A."/>
            <person name="Braus G.H."/>
            <person name="Fischer R."/>
            <person name="Frisvad J.C."/>
            <person name="Goldman G.H."/>
            <person name="Houbraken J."/>
            <person name="Oakley B."/>
            <person name="Pocsi I."/>
            <person name="Scazzocchio C."/>
            <person name="Seiboth B."/>
            <person name="vanKuyk P.A."/>
            <person name="Wortman J."/>
            <person name="Dyer P.S."/>
            <person name="Grigoriev I.V."/>
        </authorList>
    </citation>
    <scope>NUCLEOTIDE SEQUENCE [LARGE SCALE GENOMIC DNA]</scope>
    <source>
        <strain evidence="4">DTO 134E9</strain>
    </source>
</reference>
<evidence type="ECO:0000256" key="2">
    <source>
        <dbReference type="SAM" id="MobiDB-lite"/>
    </source>
</evidence>
<dbReference type="GeneID" id="63748421"/>
<proteinExistence type="predicted"/>
<protein>
    <submittedName>
        <fullName evidence="3">Uncharacterized protein</fullName>
    </submittedName>
</protein>
<organism evidence="3 4">
    <name type="scientific">Aspergillus wentii DTO 134E9</name>
    <dbReference type="NCBI Taxonomy" id="1073089"/>
    <lineage>
        <taxon>Eukaryota</taxon>
        <taxon>Fungi</taxon>
        <taxon>Dikarya</taxon>
        <taxon>Ascomycota</taxon>
        <taxon>Pezizomycotina</taxon>
        <taxon>Eurotiomycetes</taxon>
        <taxon>Eurotiomycetidae</taxon>
        <taxon>Eurotiales</taxon>
        <taxon>Aspergillaceae</taxon>
        <taxon>Aspergillus</taxon>
        <taxon>Aspergillus subgen. Cremei</taxon>
    </lineage>
</organism>
<feature type="region of interest" description="Disordered" evidence="2">
    <location>
        <begin position="41"/>
        <end position="104"/>
    </location>
</feature>
<keyword evidence="1" id="KW-0175">Coiled coil</keyword>
<dbReference type="VEuPathDB" id="FungiDB:ASPWEDRAFT_24133"/>
<dbReference type="AlphaFoldDB" id="A0A1L9RTB7"/>
<dbReference type="RefSeq" id="XP_040691845.1">
    <property type="nucleotide sequence ID" value="XM_040832573.1"/>
</dbReference>
<name>A0A1L9RTB7_ASPWE</name>
<evidence type="ECO:0000256" key="1">
    <source>
        <dbReference type="SAM" id="Coils"/>
    </source>
</evidence>
<evidence type="ECO:0000313" key="4">
    <source>
        <dbReference type="Proteomes" id="UP000184383"/>
    </source>
</evidence>
<sequence length="136" mass="15584">MPSRILLIVPAIHLDLQGAETTCAGLKVTSLTLTASKFSTRKQELGTREPTKHAPLEYGERKEHRQLSKLAERAGRHAERNSKARMEFNELHIGRRSQNSYVNHKREADEALESADNFQVKAEEHERLLKGFRARR</sequence>
<evidence type="ECO:0000313" key="3">
    <source>
        <dbReference type="EMBL" id="OJJ38169.1"/>
    </source>
</evidence>
<feature type="compositionally biased region" description="Basic and acidic residues" evidence="2">
    <location>
        <begin position="41"/>
        <end position="93"/>
    </location>
</feature>
<dbReference type="EMBL" id="KV878210">
    <property type="protein sequence ID" value="OJJ38169.1"/>
    <property type="molecule type" value="Genomic_DNA"/>
</dbReference>
<feature type="coiled-coil region" evidence="1">
    <location>
        <begin position="108"/>
        <end position="135"/>
    </location>
</feature>